<dbReference type="Proteomes" id="UP000660265">
    <property type="component" value="Unassembled WGS sequence"/>
</dbReference>
<accession>A0ABQ2DZS3</accession>
<reference evidence="2" key="1">
    <citation type="journal article" date="2019" name="Int. J. Syst. Evol. Microbiol.">
        <title>The Global Catalogue of Microorganisms (GCM) 10K type strain sequencing project: providing services to taxonomists for standard genome sequencing and annotation.</title>
        <authorList>
            <consortium name="The Broad Institute Genomics Platform"/>
            <consortium name="The Broad Institute Genome Sequencing Center for Infectious Disease"/>
            <person name="Wu L."/>
            <person name="Ma J."/>
        </authorList>
    </citation>
    <scope>NUCLEOTIDE SEQUENCE [LARGE SCALE GENOMIC DNA]</scope>
    <source>
        <strain evidence="2">CGMCC 4.7275</strain>
    </source>
</reference>
<dbReference type="InterPro" id="IPR009319">
    <property type="entry name" value="Phage_A118_VSP1"/>
</dbReference>
<protein>
    <recommendedName>
        <fullName evidence="3">Capsid protein</fullName>
    </recommendedName>
</protein>
<organism evidence="1 2">
    <name type="scientific">Streptomyces camponoticapitis</name>
    <dbReference type="NCBI Taxonomy" id="1616125"/>
    <lineage>
        <taxon>Bacteria</taxon>
        <taxon>Bacillati</taxon>
        <taxon>Actinomycetota</taxon>
        <taxon>Actinomycetes</taxon>
        <taxon>Kitasatosporales</taxon>
        <taxon>Streptomycetaceae</taxon>
        <taxon>Streptomyces</taxon>
    </lineage>
</organism>
<comment type="caution">
    <text evidence="1">The sequence shown here is derived from an EMBL/GenBank/DDBJ whole genome shotgun (WGS) entry which is preliminary data.</text>
</comment>
<dbReference type="Pfam" id="PF06152">
    <property type="entry name" value="Phage_min_cap2"/>
    <property type="match status" value="1"/>
</dbReference>
<evidence type="ECO:0000313" key="2">
    <source>
        <dbReference type="Proteomes" id="UP000660265"/>
    </source>
</evidence>
<evidence type="ECO:0000313" key="1">
    <source>
        <dbReference type="EMBL" id="GGJ82009.1"/>
    </source>
</evidence>
<name>A0ABQ2DZS3_9ACTN</name>
<dbReference type="EMBL" id="BMMV01000003">
    <property type="protein sequence ID" value="GGJ82009.1"/>
    <property type="molecule type" value="Genomic_DNA"/>
</dbReference>
<gene>
    <name evidence="1" type="ORF">GCM10011583_11920</name>
</gene>
<keyword evidence="2" id="KW-1185">Reference proteome</keyword>
<proteinExistence type="predicted"/>
<sequence length="370" mass="39554">MPVSPSMAEDLAAAIADLYEAAEGTMIARIRDALAAGINSPAWVEMKLAALGNLQFAIQEVIDALVLDASGAMHQAVAEAYDRGQQAAVAELGAVAVGQAAVAATVLPSAPAVDRLAAALVSETGPVHLRILRQGMDVYRDVVARAAAAPLLGAQTRRQAAQTAFDDFAQRGVTGFVDRTGRGWNLRSYVEMATRSAVGRAAVDAHSDRLGAAGIDLVMISESPEECPRCRPWEGKILTLTGGGARTIEVEHATEDGRMVTVQVAGSLAEARGDGLFHPNCRHNQVAYLPGLTRRPPSVPARATYEQTQKQRHLERQVRKWKRLAAAALNEQAATTARANVRAYQAKIRALLTETDLPRKRHREQLGGAR</sequence>
<evidence type="ECO:0008006" key="3">
    <source>
        <dbReference type="Google" id="ProtNLM"/>
    </source>
</evidence>